<sequence length="88" mass="9603">MISLGNISSKNLATNQTNRDEYYIINIVSYKTPYKNSDDVSLHHNVTTTVQTYLEKTSLSSCSETNCPRLATNNVEQGAFAANGGLLG</sequence>
<dbReference type="EMBL" id="JXJN01010447">
    <property type="status" value="NOT_ANNOTATED_CDS"/>
    <property type="molecule type" value="Genomic_DNA"/>
</dbReference>
<proteinExistence type="predicted"/>
<reference evidence="2" key="1">
    <citation type="submission" date="2015-01" db="EMBL/GenBank/DDBJ databases">
        <authorList>
            <person name="Aksoy S."/>
            <person name="Warren W."/>
            <person name="Wilson R.K."/>
        </authorList>
    </citation>
    <scope>NUCLEOTIDE SEQUENCE [LARGE SCALE GENOMIC DNA]</scope>
    <source>
        <strain evidence="2">IAEA</strain>
    </source>
</reference>
<protein>
    <submittedName>
        <fullName evidence="1">Uncharacterized protein</fullName>
    </submittedName>
</protein>
<organism evidence="1 2">
    <name type="scientific">Glossina palpalis gambiensis</name>
    <dbReference type="NCBI Taxonomy" id="67801"/>
    <lineage>
        <taxon>Eukaryota</taxon>
        <taxon>Metazoa</taxon>
        <taxon>Ecdysozoa</taxon>
        <taxon>Arthropoda</taxon>
        <taxon>Hexapoda</taxon>
        <taxon>Insecta</taxon>
        <taxon>Pterygota</taxon>
        <taxon>Neoptera</taxon>
        <taxon>Endopterygota</taxon>
        <taxon>Diptera</taxon>
        <taxon>Brachycera</taxon>
        <taxon>Muscomorpha</taxon>
        <taxon>Hippoboscoidea</taxon>
        <taxon>Glossinidae</taxon>
        <taxon>Glossina</taxon>
    </lineage>
</organism>
<dbReference type="VEuPathDB" id="VectorBase:GPPI023134"/>
<dbReference type="EnsemblMetazoa" id="GPPI023134-RA">
    <property type="protein sequence ID" value="GPPI023134-PA"/>
    <property type="gene ID" value="GPPI023134"/>
</dbReference>
<accession>A0A1B0B9I6</accession>
<reference evidence="1" key="2">
    <citation type="submission" date="2020-05" db="UniProtKB">
        <authorList>
            <consortium name="EnsemblMetazoa"/>
        </authorList>
    </citation>
    <scope>IDENTIFICATION</scope>
    <source>
        <strain evidence="1">IAEA</strain>
    </source>
</reference>
<evidence type="ECO:0000313" key="1">
    <source>
        <dbReference type="EnsemblMetazoa" id="GPPI023134-PA"/>
    </source>
</evidence>
<dbReference type="Proteomes" id="UP000092460">
    <property type="component" value="Unassembled WGS sequence"/>
</dbReference>
<evidence type="ECO:0000313" key="2">
    <source>
        <dbReference type="Proteomes" id="UP000092460"/>
    </source>
</evidence>
<dbReference type="AlphaFoldDB" id="A0A1B0B9I6"/>
<name>A0A1B0B9I6_9MUSC</name>
<keyword evidence="2" id="KW-1185">Reference proteome</keyword>